<dbReference type="OrthoDB" id="9806565at2"/>
<dbReference type="PANTHER" id="PTHR10617">
    <property type="entry name" value="ELECTRON TRANSFER FLAVOPROTEIN-UBIQUINONE OXIDOREDUCTASE"/>
    <property type="match status" value="1"/>
</dbReference>
<evidence type="ECO:0000256" key="5">
    <source>
        <dbReference type="ARBA" id="ARBA00022723"/>
    </source>
</evidence>
<evidence type="ECO:0000259" key="13">
    <source>
        <dbReference type="PROSITE" id="PS51379"/>
    </source>
</evidence>
<evidence type="ECO:0000256" key="12">
    <source>
        <dbReference type="RuleBase" id="RU366068"/>
    </source>
</evidence>
<proteinExistence type="predicted"/>
<dbReference type="SUPFAM" id="SSF54373">
    <property type="entry name" value="FAD-linked reductases, C-terminal domain"/>
    <property type="match status" value="1"/>
</dbReference>
<comment type="catalytic activity">
    <reaction evidence="12">
        <text>a ubiquinone + reduced [electron-transfer flavoprotein] = a ubiquinol + oxidized [electron-transfer flavoprotein] + H(+)</text>
        <dbReference type="Rhea" id="RHEA:24052"/>
        <dbReference type="Rhea" id="RHEA-COMP:9565"/>
        <dbReference type="Rhea" id="RHEA-COMP:9566"/>
        <dbReference type="Rhea" id="RHEA-COMP:10685"/>
        <dbReference type="Rhea" id="RHEA-COMP:10686"/>
        <dbReference type="ChEBI" id="CHEBI:15378"/>
        <dbReference type="ChEBI" id="CHEBI:16389"/>
        <dbReference type="ChEBI" id="CHEBI:17976"/>
        <dbReference type="ChEBI" id="CHEBI:57692"/>
        <dbReference type="ChEBI" id="CHEBI:58307"/>
        <dbReference type="EC" id="1.5.5.1"/>
    </reaction>
</comment>
<dbReference type="GO" id="GO:0046872">
    <property type="term" value="F:metal ion binding"/>
    <property type="evidence" value="ECO:0007669"/>
    <property type="project" value="UniProtKB-KW"/>
</dbReference>
<dbReference type="Gene3D" id="3.30.9.90">
    <property type="match status" value="1"/>
</dbReference>
<dbReference type="EC" id="1.5.5.1" evidence="12"/>
<protein>
    <recommendedName>
        <fullName evidence="12">Electron transfer flavoprotein-ubiquinone oxidoreductase</fullName>
        <shortName evidence="12">ETF-QO</shortName>
        <ecNumber evidence="12">1.5.5.1</ecNumber>
    </recommendedName>
</protein>
<dbReference type="RefSeq" id="WP_085756619.1">
    <property type="nucleotide sequence ID" value="NZ_CP021023.1"/>
</dbReference>
<dbReference type="Pfam" id="PF05187">
    <property type="entry name" value="Fer4_ETF_QO"/>
    <property type="match status" value="1"/>
</dbReference>
<dbReference type="InterPro" id="IPR040156">
    <property type="entry name" value="ETF-QO"/>
</dbReference>
<evidence type="ECO:0000313" key="14">
    <source>
        <dbReference type="EMBL" id="ARN58006.1"/>
    </source>
</evidence>
<evidence type="ECO:0000256" key="4">
    <source>
        <dbReference type="ARBA" id="ARBA00022630"/>
    </source>
</evidence>
<evidence type="ECO:0000313" key="15">
    <source>
        <dbReference type="Proteomes" id="UP000193334"/>
    </source>
</evidence>
<dbReference type="PROSITE" id="PS00198">
    <property type="entry name" value="4FE4S_FER_1"/>
    <property type="match status" value="1"/>
</dbReference>
<evidence type="ECO:0000256" key="7">
    <source>
        <dbReference type="ARBA" id="ARBA00022982"/>
    </source>
</evidence>
<evidence type="ECO:0000256" key="9">
    <source>
        <dbReference type="ARBA" id="ARBA00023004"/>
    </source>
</evidence>
<name>A0A1W6LQH1_9BACT</name>
<organism evidence="14 15">
    <name type="scientific">Sedimentisphaera salicampi</name>
    <dbReference type="NCBI Taxonomy" id="1941349"/>
    <lineage>
        <taxon>Bacteria</taxon>
        <taxon>Pseudomonadati</taxon>
        <taxon>Planctomycetota</taxon>
        <taxon>Phycisphaerae</taxon>
        <taxon>Sedimentisphaerales</taxon>
        <taxon>Sedimentisphaeraceae</taxon>
        <taxon>Sedimentisphaera</taxon>
    </lineage>
</organism>
<dbReference type="Gene3D" id="3.30.70.20">
    <property type="match status" value="1"/>
</dbReference>
<dbReference type="SUPFAM" id="SSF54862">
    <property type="entry name" value="4Fe-4S ferredoxins"/>
    <property type="match status" value="1"/>
</dbReference>
<dbReference type="EMBL" id="CP021023">
    <property type="protein sequence ID" value="ARN58006.1"/>
    <property type="molecule type" value="Genomic_DNA"/>
</dbReference>
<dbReference type="GO" id="GO:0051539">
    <property type="term" value="F:4 iron, 4 sulfur cluster binding"/>
    <property type="evidence" value="ECO:0007669"/>
    <property type="project" value="UniProtKB-UniRule"/>
</dbReference>
<dbReference type="GO" id="GO:0004174">
    <property type="term" value="F:electron-transferring-flavoprotein dehydrogenase activity"/>
    <property type="evidence" value="ECO:0007669"/>
    <property type="project" value="UniProtKB-UniRule"/>
</dbReference>
<dbReference type="AlphaFoldDB" id="A0A1W6LQH1"/>
<keyword evidence="7 12" id="KW-0249">Electron transport</keyword>
<dbReference type="STRING" id="1941349.STSP1_02432"/>
<dbReference type="Pfam" id="PF13450">
    <property type="entry name" value="NAD_binding_8"/>
    <property type="match status" value="1"/>
</dbReference>
<keyword evidence="4 12" id="KW-0285">Flavoprotein</keyword>
<gene>
    <name evidence="14" type="ORF">STSP1_02432</name>
</gene>
<evidence type="ECO:0000256" key="8">
    <source>
        <dbReference type="ARBA" id="ARBA00023002"/>
    </source>
</evidence>
<evidence type="ECO:0000256" key="2">
    <source>
        <dbReference type="ARBA" id="ARBA00002819"/>
    </source>
</evidence>
<dbReference type="PROSITE" id="PS51379">
    <property type="entry name" value="4FE4S_FER_2"/>
    <property type="match status" value="1"/>
</dbReference>
<dbReference type="InterPro" id="IPR007859">
    <property type="entry name" value="ETF-QO/FixX_C"/>
</dbReference>
<evidence type="ECO:0000256" key="11">
    <source>
        <dbReference type="ARBA" id="ARBA00023075"/>
    </source>
</evidence>
<dbReference type="Pfam" id="PF21162">
    <property type="entry name" value="ETFQO_UQ-bd"/>
    <property type="match status" value="1"/>
</dbReference>
<dbReference type="SUPFAM" id="SSF51905">
    <property type="entry name" value="FAD/NAD(P)-binding domain"/>
    <property type="match status" value="1"/>
</dbReference>
<evidence type="ECO:0000256" key="1">
    <source>
        <dbReference type="ARBA" id="ARBA00001974"/>
    </source>
</evidence>
<keyword evidence="3 12" id="KW-0813">Transport</keyword>
<dbReference type="InterPro" id="IPR049398">
    <property type="entry name" value="ETF-QO/FixC_UQ-bd"/>
</dbReference>
<keyword evidence="6 12" id="KW-0274">FAD</keyword>
<keyword evidence="11 12" id="KW-0830">Ubiquinone</keyword>
<reference evidence="15" key="1">
    <citation type="submission" date="2017-04" db="EMBL/GenBank/DDBJ databases">
        <title>Comparative genomics and description of representatives of a novel lineage of planctomycetes thriving in anoxic sediments.</title>
        <authorList>
            <person name="Spring S."/>
            <person name="Bunk B."/>
            <person name="Sproer C."/>
        </authorList>
    </citation>
    <scope>NUCLEOTIDE SEQUENCE [LARGE SCALE GENOMIC DNA]</scope>
    <source>
        <strain evidence="15">ST-PulAB-D4</strain>
    </source>
</reference>
<keyword evidence="5 12" id="KW-0479">Metal-binding</keyword>
<evidence type="ECO:0000256" key="6">
    <source>
        <dbReference type="ARBA" id="ARBA00022827"/>
    </source>
</evidence>
<dbReference type="KEGG" id="pbp:STSP1_02432"/>
<comment type="cofactor">
    <cofactor evidence="12">
        <name>[4Fe-4S] cluster</name>
        <dbReference type="ChEBI" id="CHEBI:49883"/>
    </cofactor>
    <text evidence="12">Binds 1 [4Fe-4S] cluster.</text>
</comment>
<dbReference type="InterPro" id="IPR017900">
    <property type="entry name" value="4Fe4S_Fe_S_CS"/>
</dbReference>
<keyword evidence="10 12" id="KW-0411">Iron-sulfur</keyword>
<keyword evidence="8 12" id="KW-0560">Oxidoreductase</keyword>
<keyword evidence="9 12" id="KW-0408">Iron</keyword>
<sequence length="556" mass="61318">MNKFADYKTVDLLVVGAGVAGLTAAAAAKSLCPEKSVCVIDKASGPGRHNLSGGTFDPSALYEFLNLAFPGWQDNEKISKFLSRRVLNEQFFMLSSKSRAFRITPQLKLAKALKLSAGKMLSQGETIISVSKLVRVVEAMAVEKGVEIYYSFPAEFVDFDHKTARAKGVRLADKGLDEGGIKQMNYTPGELISAEDVILAEGADGYVTEQFIAHSELERNQPQIYSLGVKEVIEVSRQQYQALGSSNVIRFAGYPLWKPFSSPSIFGGGALYPLGGCRIAVVLISALDWKYKDYSPYEAFCLFKKHPKVAQYLRGGRVLEAGAKLIPEGGFHSIPRDKVRSTFAGTSNVLLAGDCAGFVNMHRMKGLSNAVLSGLQAGKAVSMKEKNGGSLAKNYSNMLEFSGLIDQMKRAAKFRQIISKFGVTLGLGLGNIDFMLPLFNIREDNKREMTESYPYSGKGLFDQADFVKHTGVQHRENQQPHLVIKDVDICKWECARKYDCPCLKFCPGQVYEKMQEHVGPVNTSNCLHCKTCQRKCPYSNIEWTVPEAGGPMYTDM</sequence>
<comment type="function">
    <text evidence="2 12">Accepts electrons from ETF and reduces ubiquinone.</text>
</comment>
<dbReference type="Gene3D" id="3.50.50.60">
    <property type="entry name" value="FAD/NAD(P)-binding domain"/>
    <property type="match status" value="1"/>
</dbReference>
<dbReference type="InterPro" id="IPR017896">
    <property type="entry name" value="4Fe4S_Fe-S-bd"/>
</dbReference>
<keyword evidence="15" id="KW-1185">Reference proteome</keyword>
<dbReference type="InterPro" id="IPR036188">
    <property type="entry name" value="FAD/NAD-bd_sf"/>
</dbReference>
<evidence type="ECO:0000256" key="10">
    <source>
        <dbReference type="ARBA" id="ARBA00023014"/>
    </source>
</evidence>
<feature type="domain" description="4Fe-4S ferredoxin-type" evidence="13">
    <location>
        <begin position="517"/>
        <end position="546"/>
    </location>
</feature>
<dbReference type="Proteomes" id="UP000193334">
    <property type="component" value="Chromosome"/>
</dbReference>
<comment type="cofactor">
    <cofactor evidence="1 12">
        <name>FAD</name>
        <dbReference type="ChEBI" id="CHEBI:57692"/>
    </cofactor>
</comment>
<evidence type="ECO:0000256" key="3">
    <source>
        <dbReference type="ARBA" id="ARBA00022448"/>
    </source>
</evidence>
<accession>A0A1W6LQH1</accession>
<dbReference type="PANTHER" id="PTHR10617:SF107">
    <property type="entry name" value="ELECTRON TRANSFER FLAVOPROTEIN-UBIQUINONE OXIDOREDUCTASE, MITOCHONDRIAL"/>
    <property type="match status" value="1"/>
</dbReference>